<dbReference type="GO" id="GO:0009341">
    <property type="term" value="C:beta-galactosidase complex"/>
    <property type="evidence" value="ECO:0007669"/>
    <property type="project" value="InterPro"/>
</dbReference>
<evidence type="ECO:0000256" key="1">
    <source>
        <dbReference type="ARBA" id="ARBA00001412"/>
    </source>
</evidence>
<dbReference type="Proteomes" id="UP000826573">
    <property type="component" value="Unassembled WGS sequence"/>
</dbReference>
<dbReference type="InterPro" id="IPR006102">
    <property type="entry name" value="Ig-like_GH2"/>
</dbReference>
<dbReference type="SUPFAM" id="SSF51445">
    <property type="entry name" value="(Trans)glycosidases"/>
    <property type="match status" value="1"/>
</dbReference>
<accession>A0A9P8HJ03</accession>
<dbReference type="Pfam" id="PF02837">
    <property type="entry name" value="Glyco_hydro_2_N"/>
    <property type="match status" value="1"/>
</dbReference>
<dbReference type="EC" id="3.2.1.23" evidence="3"/>
<dbReference type="GO" id="GO:0005990">
    <property type="term" value="P:lactose catabolic process"/>
    <property type="evidence" value="ECO:0007669"/>
    <property type="project" value="TreeGrafter"/>
</dbReference>
<sequence length="1019" mass="115664">MSFPKTQPDWSNLDVLHRNTLPPRAHFYPFATKEAALSLNRENAQFQSLNGTWKFRHDVSPLELPNWKDLDPITWANIKVPGMWQLQGYGRPLYTNVNYPFPVDPPNIPFLNETGSYWRQFTTKKDWQGQQIRLRFEGVDSSFHVWVNDNEVGYSQGSRNASEFDITPFLRDTGAINTIAVRVYQFCDGSYLERQDQWLLSGIFRDVYLVAFAIPSIADFTILPQVDESLTKGVVHVDVSLHGSGCEDVTVELRSPTGDVLHEGQMKSTEMADLTIEGASLQLWSAEKPILYTLLLTVGDCTVAQRIGFRRVEMKGANFLVNGNPIILYGVNRHEHHYLYGRAVPYEDMRADIIMMKQHNINALRCSHQPNDPGLYEVCDELGIYVMAEADLETHGFDSVERTAIKDAHLMDGRELQELSFDRAKRWTSDNPDWYDAYMDRAFQLVERFKNNTCIIFWSLGNEAFYGANHAAMYRWIKDRDPSRLIHYEGDRKGASTDFYSVMYATPDELKKHIAEHSDRPLIQCEYGHAMGNGPGGLTTYIDLYRSESLLQGGYIWEWCNHGLLKTEGKLSYFAYGGDFGDTPNDRDFVMDGLTFSDHSPTPGLLEYKKCIQPVSIRLECGKLHIHNHYDFINLSHLFATWHVVQESGNTNPTEFELPQIAPGAEAIVDLPDWGGELHGGELHGDTWLSIHLYLKHETAWAPQSHEIAWSQIPLLENHTLELPSVVASAINGPSIYEQPGRLTITWPGCNEIFTFNLVDGNFTWANQKGIILAKGPELGLYRALTQNDVGFGGDSKEWLKFRLAETKMHVRGFTWSVNGDGTVTVKATVRVAPPVLEWACNAQLIYTLGIGNLSIRAKGSFSGTVPRHIPRIGLTMSLPKDYNKATWYGRGPGESYRDKKQAARFGRWDASIDDLQTNYEWPQENGNRSDVRWVQVKSNGAVLEARMDVPLNFSLRKYSTDDLDKSTHPHELTELDETVLNLDFAQHGLGSGSCGPLAFQEDRLTPKLFDFKVFFKIE</sequence>
<name>A0A9P8HJ03_9HYPO</name>
<dbReference type="InterPro" id="IPR008979">
    <property type="entry name" value="Galactose-bd-like_sf"/>
</dbReference>
<keyword evidence="5" id="KW-0326">Glycosidase</keyword>
<keyword evidence="9" id="KW-1185">Reference proteome</keyword>
<dbReference type="SMART" id="SM01038">
    <property type="entry name" value="Bgal_small_N"/>
    <property type="match status" value="1"/>
</dbReference>
<dbReference type="SUPFAM" id="SSF49785">
    <property type="entry name" value="Galactose-binding domain-like"/>
    <property type="match status" value="1"/>
</dbReference>
<evidence type="ECO:0000256" key="4">
    <source>
        <dbReference type="ARBA" id="ARBA00022801"/>
    </source>
</evidence>
<dbReference type="InterPro" id="IPR017853">
    <property type="entry name" value="GH"/>
</dbReference>
<dbReference type="SUPFAM" id="SSF49303">
    <property type="entry name" value="beta-Galactosidase/glucuronidase domain"/>
    <property type="match status" value="2"/>
</dbReference>
<dbReference type="InterPro" id="IPR006103">
    <property type="entry name" value="Glyco_hydro_2_cat"/>
</dbReference>
<proteinExistence type="inferred from homology"/>
<dbReference type="Pfam" id="PF02836">
    <property type="entry name" value="Glyco_hydro_2_C"/>
    <property type="match status" value="1"/>
</dbReference>
<evidence type="ECO:0000256" key="2">
    <source>
        <dbReference type="ARBA" id="ARBA00007401"/>
    </source>
</evidence>
<dbReference type="InterPro" id="IPR032312">
    <property type="entry name" value="LacZ_4"/>
</dbReference>
<evidence type="ECO:0000256" key="3">
    <source>
        <dbReference type="ARBA" id="ARBA00012756"/>
    </source>
</evidence>
<comment type="catalytic activity">
    <reaction evidence="1">
        <text>Hydrolysis of terminal non-reducing beta-D-galactose residues in beta-D-galactosides.</text>
        <dbReference type="EC" id="3.2.1.23"/>
    </reaction>
</comment>
<dbReference type="InterPro" id="IPR006101">
    <property type="entry name" value="Glyco_hydro_2"/>
</dbReference>
<evidence type="ECO:0000256" key="5">
    <source>
        <dbReference type="ARBA" id="ARBA00023295"/>
    </source>
</evidence>
<dbReference type="InterPro" id="IPR014718">
    <property type="entry name" value="GH-type_carb-bd"/>
</dbReference>
<dbReference type="GO" id="GO:0004565">
    <property type="term" value="F:beta-galactosidase activity"/>
    <property type="evidence" value="ECO:0007669"/>
    <property type="project" value="UniProtKB-EC"/>
</dbReference>
<dbReference type="PANTHER" id="PTHR46323:SF2">
    <property type="entry name" value="BETA-GALACTOSIDASE"/>
    <property type="match status" value="1"/>
</dbReference>
<evidence type="ECO:0000256" key="6">
    <source>
        <dbReference type="ARBA" id="ARBA00032230"/>
    </source>
</evidence>
<comment type="similarity">
    <text evidence="2">Belongs to the glycosyl hydrolase 2 family.</text>
</comment>
<dbReference type="InterPro" id="IPR013783">
    <property type="entry name" value="Ig-like_fold"/>
</dbReference>
<dbReference type="PANTHER" id="PTHR46323">
    <property type="entry name" value="BETA-GALACTOSIDASE"/>
    <property type="match status" value="1"/>
</dbReference>
<keyword evidence="4" id="KW-0378">Hydrolase</keyword>
<dbReference type="EMBL" id="JAIMJC010000003">
    <property type="protein sequence ID" value="KAH0528778.1"/>
    <property type="molecule type" value="Genomic_DNA"/>
</dbReference>
<evidence type="ECO:0000259" key="7">
    <source>
        <dbReference type="SMART" id="SM01038"/>
    </source>
</evidence>
<dbReference type="InterPro" id="IPR011013">
    <property type="entry name" value="Gal_mutarotase_sf_dom"/>
</dbReference>
<feature type="domain" description="Beta galactosidase small chain/" evidence="7">
    <location>
        <begin position="752"/>
        <end position="1017"/>
    </location>
</feature>
<dbReference type="Gene3D" id="2.60.120.260">
    <property type="entry name" value="Galactose-binding domain-like"/>
    <property type="match status" value="1"/>
</dbReference>
<dbReference type="Gene3D" id="3.20.20.80">
    <property type="entry name" value="Glycosidases"/>
    <property type="match status" value="1"/>
</dbReference>
<evidence type="ECO:0000313" key="8">
    <source>
        <dbReference type="EMBL" id="KAH0528778.1"/>
    </source>
</evidence>
<gene>
    <name evidence="8" type="ORF">TsFJ059_003594</name>
</gene>
<dbReference type="InterPro" id="IPR004199">
    <property type="entry name" value="B-gal_small/dom_5"/>
</dbReference>
<dbReference type="AlphaFoldDB" id="A0A9P8HJ03"/>
<dbReference type="InterPro" id="IPR036156">
    <property type="entry name" value="Beta-gal/glucu_dom_sf"/>
</dbReference>
<dbReference type="Pfam" id="PF00703">
    <property type="entry name" value="Glyco_hydro_2"/>
    <property type="match status" value="1"/>
</dbReference>
<dbReference type="Gene3D" id="2.70.98.10">
    <property type="match status" value="1"/>
</dbReference>
<dbReference type="Gene3D" id="2.60.40.10">
    <property type="entry name" value="Immunoglobulins"/>
    <property type="match status" value="2"/>
</dbReference>
<protein>
    <recommendedName>
        <fullName evidence="3">beta-galactosidase</fullName>
        <ecNumber evidence="3">3.2.1.23</ecNumber>
    </recommendedName>
    <alternativeName>
        <fullName evidence="6">Lactase</fullName>
    </alternativeName>
</protein>
<dbReference type="InterPro" id="IPR050347">
    <property type="entry name" value="Bact_Beta-galactosidase"/>
</dbReference>
<dbReference type="SUPFAM" id="SSF74650">
    <property type="entry name" value="Galactose mutarotase-like"/>
    <property type="match status" value="1"/>
</dbReference>
<dbReference type="GO" id="GO:0030246">
    <property type="term" value="F:carbohydrate binding"/>
    <property type="evidence" value="ECO:0007669"/>
    <property type="project" value="InterPro"/>
</dbReference>
<organism evidence="8 9">
    <name type="scientific">Trichoderma semiorbis</name>
    <dbReference type="NCBI Taxonomy" id="1491008"/>
    <lineage>
        <taxon>Eukaryota</taxon>
        <taxon>Fungi</taxon>
        <taxon>Dikarya</taxon>
        <taxon>Ascomycota</taxon>
        <taxon>Pezizomycotina</taxon>
        <taxon>Sordariomycetes</taxon>
        <taxon>Hypocreomycetidae</taxon>
        <taxon>Hypocreales</taxon>
        <taxon>Hypocreaceae</taxon>
        <taxon>Trichoderma</taxon>
    </lineage>
</organism>
<comment type="caution">
    <text evidence="8">The sequence shown here is derived from an EMBL/GenBank/DDBJ whole genome shotgun (WGS) entry which is preliminary data.</text>
</comment>
<evidence type="ECO:0000313" key="9">
    <source>
        <dbReference type="Proteomes" id="UP000826573"/>
    </source>
</evidence>
<dbReference type="Pfam" id="PF16353">
    <property type="entry name" value="LacZ_4"/>
    <property type="match status" value="1"/>
</dbReference>
<dbReference type="InterPro" id="IPR006104">
    <property type="entry name" value="Glyco_hydro_2_N"/>
</dbReference>
<dbReference type="Pfam" id="PF02929">
    <property type="entry name" value="Bgal_small_N"/>
    <property type="match status" value="1"/>
</dbReference>
<reference evidence="8 9" key="1">
    <citation type="submission" date="2021-08" db="EMBL/GenBank/DDBJ databases">
        <title>The highly contiguous genome resource for Trichoderma semiorbis FJ059, a fungal antagonistic to plant pathogens.</title>
        <authorList>
            <person name="Liu T."/>
        </authorList>
    </citation>
    <scope>NUCLEOTIDE SEQUENCE [LARGE SCALE GENOMIC DNA]</scope>
    <source>
        <strain evidence="8 9">FJ059</strain>
    </source>
</reference>
<dbReference type="PRINTS" id="PR00132">
    <property type="entry name" value="GLHYDRLASE2"/>
</dbReference>